<name>A0A4U1F7J0_MONMO</name>
<feature type="compositionally biased region" description="Low complexity" evidence="1">
    <location>
        <begin position="666"/>
        <end position="675"/>
    </location>
</feature>
<organism evidence="3 4">
    <name type="scientific">Monodon monoceros</name>
    <name type="common">Narwhal</name>
    <name type="synonym">Ceratodon monodon</name>
    <dbReference type="NCBI Taxonomy" id="40151"/>
    <lineage>
        <taxon>Eukaryota</taxon>
        <taxon>Metazoa</taxon>
        <taxon>Chordata</taxon>
        <taxon>Craniata</taxon>
        <taxon>Vertebrata</taxon>
        <taxon>Euteleostomi</taxon>
        <taxon>Mammalia</taxon>
        <taxon>Eutheria</taxon>
        <taxon>Laurasiatheria</taxon>
        <taxon>Artiodactyla</taxon>
        <taxon>Whippomorpha</taxon>
        <taxon>Cetacea</taxon>
        <taxon>Odontoceti</taxon>
        <taxon>Monodontidae</taxon>
        <taxon>Monodon</taxon>
    </lineage>
</organism>
<comment type="caution">
    <text evidence="3">The sequence shown here is derived from an EMBL/GenBank/DDBJ whole genome shotgun (WGS) entry which is preliminary data.</text>
</comment>
<feature type="region of interest" description="Disordered" evidence="1">
    <location>
        <begin position="68"/>
        <end position="98"/>
    </location>
</feature>
<feature type="region of interest" description="Disordered" evidence="1">
    <location>
        <begin position="644"/>
        <end position="679"/>
    </location>
</feature>
<sequence length="1122" mass="123188">KTVAAVLTFITESSGLVLPFPDRHIYEKFLSLFFLIYYVTNIILIITTTNKQSLSTFYILDTEQRTRHDEQLNKKPPDTDPRSSECDDNLNNNKKMENLKRKESNNCIPFTLFRGAIKPAQFIVSPETSNRKTMTLLYHMQNNCFAMAKTRLMLSSLTALSHTAIQGPDNMWGKHYLKSDSSGFKKSNKIISHRVMVKTVLSHLKLYRVNIYISHSKTTKANDYILQLVMRQDADPMEKKLIEASTRFILCHFSNRHMVSSPVIFRKCVIDKLKRHQRDKCTITVAVSTHSGHVTAQTGLFAAANARQSWRGTKTFSEKSTNSHLRSQCLLAAVVDGPGATCGSQAQHSNLTSHLGTSLSRLMREMRHIRTYAKQKEISGNSMEGSPEQLIIHVMVKIKTTISFFLISLYCMEVDPATVVLMGPFCEGLVVDTVVLNISAEEVTVTAVVLNGIKVKLPVYFLTLFVYTEIKTIFLISRTTSKIQACYQQASIHPTFETGNIKTLVTEAIQYVFYSIFAISQLTTQLKQWSDSSQSTMSKKSKNKNPFLKPKIMPKEPDQTDKEPYEKRSKIGLSLVIRYLKESLFVGRKRRKKSGTGDCLFIGYTTMTVGMSLRPLQLDYSQRHIVRSHGSYLGLRARPRGRAVWRGGRAERGAEGSGHPGRRGSRPAASGSPAAESEREAAPWLSASSCLAAAAAAASSSSQAASAGRLLGLGQHFPAVSHTPLREKSLLHTRTRPQTARSLGKIRNSGSRAKGVAEAKSSTEVRRLGSPLRAADAGGAGRRWRREANSVRQAKPLSPPSAPAGWHPSSRPCGLGRETAAAPPHISGLRAEAERWPLPQDWLKARTGVRGSGEAEESESGHLRVRAVRVAVAQQPPENWPAPAPPAGRPQGCPGGGGGGGEGRARTAAERASEAACGFPFSPRGEPEAPKLFVSAALLLCDCSEEKERLFASAASDFVQEMGSITMTTTTKSNNKENKKYLSSSCLYVIKYSSQTDWCYYGPVQSFKAPPDDADLQYHHQLYFMVIIIDLSIVDLSVVVLFSFLIGGLHGIPVLHAADARLPLLPRSPFSPLLVILGPGLLGSSLRRDAGGTNGLHFPRGPAIVKGKALSDIASEDSGPQD</sequence>
<evidence type="ECO:0000313" key="4">
    <source>
        <dbReference type="Proteomes" id="UP000308365"/>
    </source>
</evidence>
<gene>
    <name evidence="3" type="ORF">EI555_000173</name>
</gene>
<feature type="compositionally biased region" description="Gly residues" evidence="1">
    <location>
        <begin position="893"/>
        <end position="902"/>
    </location>
</feature>
<keyword evidence="2" id="KW-0812">Transmembrane</keyword>
<feature type="region of interest" description="Disordered" evidence="1">
    <location>
        <begin position="747"/>
        <end position="821"/>
    </location>
</feature>
<feature type="compositionally biased region" description="Pro residues" evidence="1">
    <location>
        <begin position="878"/>
        <end position="888"/>
    </location>
</feature>
<accession>A0A4U1F7J0</accession>
<evidence type="ECO:0000313" key="3">
    <source>
        <dbReference type="EMBL" id="TKC45077.1"/>
    </source>
</evidence>
<feature type="non-terminal residue" evidence="3">
    <location>
        <position position="1"/>
    </location>
</feature>
<protein>
    <submittedName>
        <fullName evidence="3">Uncharacterized protein</fullName>
    </submittedName>
</protein>
<dbReference type="Proteomes" id="UP000308365">
    <property type="component" value="Unassembled WGS sequence"/>
</dbReference>
<evidence type="ECO:0000256" key="1">
    <source>
        <dbReference type="SAM" id="MobiDB-lite"/>
    </source>
</evidence>
<keyword evidence="2" id="KW-0472">Membrane</keyword>
<keyword evidence="2" id="KW-1133">Transmembrane helix</keyword>
<feature type="compositionally biased region" description="Basic and acidic residues" evidence="1">
    <location>
        <begin position="553"/>
        <end position="566"/>
    </location>
</feature>
<feature type="non-terminal residue" evidence="3">
    <location>
        <position position="1122"/>
    </location>
</feature>
<feature type="compositionally biased region" description="Basic and acidic residues" evidence="1">
    <location>
        <begin position="68"/>
        <end position="85"/>
    </location>
</feature>
<feature type="transmembrane region" description="Helical" evidence="2">
    <location>
        <begin position="29"/>
        <end position="47"/>
    </location>
</feature>
<evidence type="ECO:0000256" key="2">
    <source>
        <dbReference type="SAM" id="Phobius"/>
    </source>
</evidence>
<feature type="compositionally biased region" description="Basic and acidic residues" evidence="1">
    <location>
        <begin position="755"/>
        <end position="767"/>
    </location>
</feature>
<dbReference type="AlphaFoldDB" id="A0A4U1F7J0"/>
<reference evidence="4" key="1">
    <citation type="journal article" date="2019" name="IScience">
        <title>Narwhal Genome Reveals Long-Term Low Genetic Diversity despite Current Large Abundance Size.</title>
        <authorList>
            <person name="Westbury M.V."/>
            <person name="Petersen B."/>
            <person name="Garde E."/>
            <person name="Heide-Jorgensen M.P."/>
            <person name="Lorenzen E.D."/>
        </authorList>
    </citation>
    <scope>NUCLEOTIDE SEQUENCE [LARGE SCALE GENOMIC DNA]</scope>
</reference>
<feature type="region of interest" description="Disordered" evidence="1">
    <location>
        <begin position="876"/>
        <end position="905"/>
    </location>
</feature>
<feature type="region of interest" description="Disordered" evidence="1">
    <location>
        <begin position="533"/>
        <end position="566"/>
    </location>
</feature>
<proteinExistence type="predicted"/>
<dbReference type="EMBL" id="RWIC01000353">
    <property type="protein sequence ID" value="TKC45077.1"/>
    <property type="molecule type" value="Genomic_DNA"/>
</dbReference>